<accession>A0A627BAL3</accession>
<comment type="caution">
    <text evidence="2">The sequence shown here is derived from an EMBL/GenBank/DDBJ whole genome shotgun (WGS) entry which is preliminary data.</text>
</comment>
<evidence type="ECO:0000313" key="2">
    <source>
        <dbReference type="EMBL" id="EDB5428933.1"/>
    </source>
</evidence>
<proteinExistence type="predicted"/>
<dbReference type="AlphaFoldDB" id="A0A627BAL3"/>
<evidence type="ECO:0000256" key="1">
    <source>
        <dbReference type="SAM" id="MobiDB-lite"/>
    </source>
</evidence>
<protein>
    <submittedName>
        <fullName evidence="2">Uncharacterized protein</fullName>
    </submittedName>
</protein>
<gene>
    <name evidence="2" type="ORF">A9Y31_21780</name>
</gene>
<sequence>MAMKLVRKKNSRGDLIRWLTHDEEMAVKNISGLRDFTDRPQHSLATQVLREMRRLEAWLQCDCVPGDSPAMNTASLYKDTGKLYLSGFNHEHATGCPMYRPFSGDAGATSSGARKRAGSRRINYRNFLPPDDEQATIRMPGRPEPQRDDRTRRTRRPRIARLLLSLIEDAGLNQLATLCPLPSRSIRDSLNYLQIVTQNQEFIRGRCLSEIVRFQPGMGAYAQEQLMKELERPDTHWPAGRTRMFFQIFMSDHVSRDEVAFHWSDGARVFRPERGVSINGESLEGGRPPYWVILSFRRGDDGKIICSEGYAHALFHKGCPVPVDSDLERGTLKSLSTVAKWLSNKPDAPKLSLEKPLFDIEICTDGENGYVLPDFIVMATMKDGKGSRVVIETMGYTDDDYCERKAEQHKGMRQIGLLQTDPPRWPQEIKTSFERHLFGVLYNLNTPELIKTNEALN</sequence>
<dbReference type="EMBL" id="AALNVM010000024">
    <property type="protein sequence ID" value="EDB5428933.1"/>
    <property type="molecule type" value="Genomic_DNA"/>
</dbReference>
<organism evidence="2">
    <name type="scientific">Salmonella enterica</name>
    <name type="common">Salmonella choleraesuis</name>
    <dbReference type="NCBI Taxonomy" id="28901"/>
    <lineage>
        <taxon>Bacteria</taxon>
        <taxon>Pseudomonadati</taxon>
        <taxon>Pseudomonadota</taxon>
        <taxon>Gammaproteobacteria</taxon>
        <taxon>Enterobacterales</taxon>
        <taxon>Enterobacteriaceae</taxon>
        <taxon>Salmonella</taxon>
    </lineage>
</organism>
<reference evidence="2" key="1">
    <citation type="submission" date="2018-07" db="EMBL/GenBank/DDBJ databases">
        <authorList>
            <consortium name="PulseNet: The National Subtyping Network for Foodborne Disease Surveillance"/>
            <person name="Tarr C.L."/>
            <person name="Trees E."/>
            <person name="Katz L.S."/>
            <person name="Carleton-Romer H.A."/>
            <person name="Stroika S."/>
            <person name="Kucerova Z."/>
            <person name="Roache K.F."/>
            <person name="Sabol A.L."/>
            <person name="Besser J."/>
            <person name="Gerner-Smidt P."/>
        </authorList>
    </citation>
    <scope>NUCLEOTIDE SEQUENCE</scope>
    <source>
        <strain evidence="2">PNUSAS002170</strain>
    </source>
</reference>
<feature type="compositionally biased region" description="Basic residues" evidence="1">
    <location>
        <begin position="113"/>
        <end position="123"/>
    </location>
</feature>
<feature type="region of interest" description="Disordered" evidence="1">
    <location>
        <begin position="106"/>
        <end position="155"/>
    </location>
</feature>
<name>A0A627BAL3_SALER</name>